<protein>
    <recommendedName>
        <fullName evidence="2">DUF7350 domain-containing protein</fullName>
    </recommendedName>
</protein>
<proteinExistence type="predicted"/>
<dbReference type="AlphaFoldDB" id="C7NPE8"/>
<feature type="region of interest" description="Disordered" evidence="1">
    <location>
        <begin position="303"/>
        <end position="327"/>
    </location>
</feature>
<dbReference type="STRING" id="519442.Huta_1560"/>
<dbReference type="HOGENOM" id="CLU_043006_0_0_2"/>
<sequence>MFRREFLATGSALGIAALAGCGSLESRAIDIPPVLDNRPDAIYVPGHVEGMNMVGIETTGEYDVALSYSYPHRFWTVTGTDVERTSTEEADSVHLMATVWDAETGMILPEVGVAIEITQDGSLVSEETVYAMLSGPMGVHHGANFAGLDEGDYEVAVRVGATASRPTGAFAGRFEEPATATFEFTFDQETMGEIRFDRLDRGGERGAIEPMPMGAVPTGVAPATDDLPGKAVKAMAGDIRYVATVVDPPAGIEDEGPYLALSPRTRYNGYYLSRMGVSVSLEGNGESSTEETLTRAIDPELGYHYGTTLPREGEQGETASRERDELSITVETPPQVARHEGYETAFFDVPTTTLSL</sequence>
<dbReference type="InterPro" id="IPR055774">
    <property type="entry name" value="DUF7350"/>
</dbReference>
<dbReference type="Gene3D" id="2.60.40.2480">
    <property type="entry name" value="Periplasmic metal-binding protein Tp34-type"/>
    <property type="match status" value="1"/>
</dbReference>
<dbReference type="GeneID" id="8383839"/>
<dbReference type="InterPro" id="IPR038482">
    <property type="entry name" value="Tp34-type_sf"/>
</dbReference>
<evidence type="ECO:0000259" key="2">
    <source>
        <dbReference type="Pfam" id="PF24041"/>
    </source>
</evidence>
<organism evidence="3 4">
    <name type="scientific">Halorhabdus utahensis (strain DSM 12940 / JCM 11049 / AX-2)</name>
    <dbReference type="NCBI Taxonomy" id="519442"/>
    <lineage>
        <taxon>Archaea</taxon>
        <taxon>Methanobacteriati</taxon>
        <taxon>Methanobacteriota</taxon>
        <taxon>Stenosarchaea group</taxon>
        <taxon>Halobacteria</taxon>
        <taxon>Halobacteriales</taxon>
        <taxon>Haloarculaceae</taxon>
        <taxon>Halorhabdus</taxon>
    </lineage>
</organism>
<dbReference type="RefSeq" id="WP_015789309.1">
    <property type="nucleotide sequence ID" value="NC_013158.1"/>
</dbReference>
<accession>C7NPE8</accession>
<dbReference type="eggNOG" id="arCOG04511">
    <property type="taxonomic scope" value="Archaea"/>
</dbReference>
<dbReference type="Proteomes" id="UP000002071">
    <property type="component" value="Chromosome"/>
</dbReference>
<keyword evidence="4" id="KW-1185">Reference proteome</keyword>
<reference evidence="3 4" key="1">
    <citation type="journal article" date="2009" name="Stand. Genomic Sci.">
        <title>Complete genome sequence of Halorhabdus utahensis type strain (AX-2).</title>
        <authorList>
            <person name="Anderson I."/>
            <person name="Tindall B.J."/>
            <person name="Pomrenke H."/>
            <person name="Goker M."/>
            <person name="Lapidus A."/>
            <person name="Nolan M."/>
            <person name="Copeland A."/>
            <person name="Glavina Del Rio T."/>
            <person name="Chen F."/>
            <person name="Tice H."/>
            <person name="Cheng J.F."/>
            <person name="Lucas S."/>
            <person name="Chertkov O."/>
            <person name="Bruce D."/>
            <person name="Brettin T."/>
            <person name="Detter J.C."/>
            <person name="Han C."/>
            <person name="Goodwin L."/>
            <person name="Land M."/>
            <person name="Hauser L."/>
            <person name="Chang Y.J."/>
            <person name="Jeffries C.D."/>
            <person name="Pitluck S."/>
            <person name="Pati A."/>
            <person name="Mavromatis K."/>
            <person name="Ivanova N."/>
            <person name="Ovchinnikova G."/>
            <person name="Chen A."/>
            <person name="Palaniappan K."/>
            <person name="Chain P."/>
            <person name="Rohde M."/>
            <person name="Bristow J."/>
            <person name="Eisen J.A."/>
            <person name="Markowitz V."/>
            <person name="Hugenholtz P."/>
            <person name="Kyrpides N.C."/>
            <person name="Klenk H.P."/>
        </authorList>
    </citation>
    <scope>NUCLEOTIDE SEQUENCE [LARGE SCALE GENOMIC DNA]</scope>
    <source>
        <strain evidence="4">DSM 12940 / JCM 11049 / AX-2</strain>
    </source>
</reference>
<dbReference type="OrthoDB" id="156174at2157"/>
<dbReference type="PROSITE" id="PS51257">
    <property type="entry name" value="PROKAR_LIPOPROTEIN"/>
    <property type="match status" value="1"/>
</dbReference>
<name>C7NPE8_HALUD</name>
<feature type="compositionally biased region" description="Basic and acidic residues" evidence="1">
    <location>
        <begin position="311"/>
        <end position="326"/>
    </location>
</feature>
<feature type="domain" description="DUF7350" evidence="2">
    <location>
        <begin position="225"/>
        <end position="354"/>
    </location>
</feature>
<evidence type="ECO:0000256" key="1">
    <source>
        <dbReference type="SAM" id="MobiDB-lite"/>
    </source>
</evidence>
<dbReference type="Pfam" id="PF24041">
    <property type="entry name" value="DUF7350"/>
    <property type="match status" value="1"/>
</dbReference>
<dbReference type="KEGG" id="hut:Huta_1560"/>
<gene>
    <name evidence="3" type="ordered locus">Huta_1560</name>
</gene>
<evidence type="ECO:0000313" key="3">
    <source>
        <dbReference type="EMBL" id="ACV11735.1"/>
    </source>
</evidence>
<dbReference type="EMBL" id="CP001687">
    <property type="protein sequence ID" value="ACV11735.1"/>
    <property type="molecule type" value="Genomic_DNA"/>
</dbReference>
<evidence type="ECO:0000313" key="4">
    <source>
        <dbReference type="Proteomes" id="UP000002071"/>
    </source>
</evidence>